<dbReference type="Proteomes" id="UP000194236">
    <property type="component" value="Unassembled WGS sequence"/>
</dbReference>
<sequence>MKMSTVFWLQRQPLLNFIKNLIQSKFIRY</sequence>
<comment type="caution">
    <text evidence="1">The sequence shown here is derived from an EMBL/GenBank/DDBJ whole genome shotgun (WGS) entry which is preliminary data.</text>
</comment>
<dbReference type="AlphaFoldDB" id="A0A1Y3B0X1"/>
<dbReference type="EMBL" id="MUJZ01047009">
    <property type="protein sequence ID" value="OTF74452.1"/>
    <property type="molecule type" value="Genomic_DNA"/>
</dbReference>
<proteinExistence type="predicted"/>
<protein>
    <submittedName>
        <fullName evidence="1">Uncharacterized protein</fullName>
    </submittedName>
</protein>
<reference evidence="1 2" key="1">
    <citation type="submission" date="2017-03" db="EMBL/GenBank/DDBJ databases">
        <title>Genome Survey of Euroglyphus maynei.</title>
        <authorList>
            <person name="Arlian L.G."/>
            <person name="Morgan M.S."/>
            <person name="Rider S.D."/>
        </authorList>
    </citation>
    <scope>NUCLEOTIDE SEQUENCE [LARGE SCALE GENOMIC DNA]</scope>
    <source>
        <strain evidence="1">Arlian Lab</strain>
        <tissue evidence="1">Whole body</tissue>
    </source>
</reference>
<keyword evidence="2" id="KW-1185">Reference proteome</keyword>
<organism evidence="1 2">
    <name type="scientific">Euroglyphus maynei</name>
    <name type="common">Mayne's house dust mite</name>
    <dbReference type="NCBI Taxonomy" id="6958"/>
    <lineage>
        <taxon>Eukaryota</taxon>
        <taxon>Metazoa</taxon>
        <taxon>Ecdysozoa</taxon>
        <taxon>Arthropoda</taxon>
        <taxon>Chelicerata</taxon>
        <taxon>Arachnida</taxon>
        <taxon>Acari</taxon>
        <taxon>Acariformes</taxon>
        <taxon>Sarcoptiformes</taxon>
        <taxon>Astigmata</taxon>
        <taxon>Psoroptidia</taxon>
        <taxon>Analgoidea</taxon>
        <taxon>Pyroglyphidae</taxon>
        <taxon>Pyroglyphinae</taxon>
        <taxon>Euroglyphus</taxon>
    </lineage>
</organism>
<evidence type="ECO:0000313" key="2">
    <source>
        <dbReference type="Proteomes" id="UP000194236"/>
    </source>
</evidence>
<name>A0A1Y3B0X1_EURMA</name>
<accession>A0A1Y3B0X1</accession>
<evidence type="ECO:0000313" key="1">
    <source>
        <dbReference type="EMBL" id="OTF74452.1"/>
    </source>
</evidence>
<gene>
    <name evidence="1" type="ORF">BLA29_014737</name>
</gene>